<dbReference type="EMBL" id="HBUE01168368">
    <property type="protein sequence ID" value="CAG6513677.1"/>
    <property type="molecule type" value="Transcribed_RNA"/>
</dbReference>
<protein>
    <submittedName>
        <fullName evidence="1">(northern house mosquito) hypothetical protein</fullName>
    </submittedName>
</protein>
<dbReference type="AlphaFoldDB" id="A0A8D8J9I6"/>
<reference evidence="1" key="1">
    <citation type="submission" date="2021-05" db="EMBL/GenBank/DDBJ databases">
        <authorList>
            <person name="Alioto T."/>
            <person name="Alioto T."/>
            <person name="Gomez Garrido J."/>
        </authorList>
    </citation>
    <scope>NUCLEOTIDE SEQUENCE</scope>
</reference>
<dbReference type="EMBL" id="HBUE01273716">
    <property type="protein sequence ID" value="CAG6565156.1"/>
    <property type="molecule type" value="Transcribed_RNA"/>
</dbReference>
<name>A0A8D8J9I6_CULPI</name>
<accession>A0A8D8J9I6</accession>
<sequence>MRTPRRRFKQGSRKATEGWRLSPLILRYGKRRVVHASGGRLLPSLWIRHRSSQLGLPCCRWGKSGQPLVIARLTSRGRYWGSQQITRCFRFGPSIRIKRRLQRPLSRCGRHGRRARRTIVKNSANCSFLEIRRQIH</sequence>
<proteinExistence type="predicted"/>
<evidence type="ECO:0000313" key="1">
    <source>
        <dbReference type="EMBL" id="CAG6565156.1"/>
    </source>
</evidence>
<organism evidence="1">
    <name type="scientific">Culex pipiens</name>
    <name type="common">House mosquito</name>
    <dbReference type="NCBI Taxonomy" id="7175"/>
    <lineage>
        <taxon>Eukaryota</taxon>
        <taxon>Metazoa</taxon>
        <taxon>Ecdysozoa</taxon>
        <taxon>Arthropoda</taxon>
        <taxon>Hexapoda</taxon>
        <taxon>Insecta</taxon>
        <taxon>Pterygota</taxon>
        <taxon>Neoptera</taxon>
        <taxon>Endopterygota</taxon>
        <taxon>Diptera</taxon>
        <taxon>Nematocera</taxon>
        <taxon>Culicoidea</taxon>
        <taxon>Culicidae</taxon>
        <taxon>Culicinae</taxon>
        <taxon>Culicini</taxon>
        <taxon>Culex</taxon>
        <taxon>Culex</taxon>
    </lineage>
</organism>
<dbReference type="EMBL" id="HBUE01273714">
    <property type="protein sequence ID" value="CAG6565155.1"/>
    <property type="molecule type" value="Transcribed_RNA"/>
</dbReference>
<dbReference type="EMBL" id="HBUE01168366">
    <property type="protein sequence ID" value="CAG6513676.1"/>
    <property type="molecule type" value="Transcribed_RNA"/>
</dbReference>